<proteinExistence type="predicted"/>
<sequence>MAPKKTPPTAAAGAESSPSKFTWTPESELRLLYLSSIPRSIGAREHAEIAAVLGATPGAVRNRVWKIKVDHKKAYEDAGLVVPGAEGVSKIGGRSVEDGGPVKKGGKKRAADGEVEGERKKRGKVVKDEGGGGDEEEDEEERKVGVKTEVDDEDDNGHEQEYA</sequence>
<evidence type="ECO:0000313" key="2">
    <source>
        <dbReference type="EMBL" id="KAF2012546.1"/>
    </source>
</evidence>
<reference evidence="2" key="1">
    <citation type="journal article" date="2020" name="Stud. Mycol.">
        <title>101 Dothideomycetes genomes: a test case for predicting lifestyles and emergence of pathogens.</title>
        <authorList>
            <person name="Haridas S."/>
            <person name="Albert R."/>
            <person name="Binder M."/>
            <person name="Bloem J."/>
            <person name="Labutti K."/>
            <person name="Salamov A."/>
            <person name="Andreopoulos B."/>
            <person name="Baker S."/>
            <person name="Barry K."/>
            <person name="Bills G."/>
            <person name="Bluhm B."/>
            <person name="Cannon C."/>
            <person name="Castanera R."/>
            <person name="Culley D."/>
            <person name="Daum C."/>
            <person name="Ezra D."/>
            <person name="Gonzalez J."/>
            <person name="Henrissat B."/>
            <person name="Kuo A."/>
            <person name="Liang C."/>
            <person name="Lipzen A."/>
            <person name="Lutzoni F."/>
            <person name="Magnuson J."/>
            <person name="Mondo S."/>
            <person name="Nolan M."/>
            <person name="Ohm R."/>
            <person name="Pangilinan J."/>
            <person name="Park H.-J."/>
            <person name="Ramirez L."/>
            <person name="Alfaro M."/>
            <person name="Sun H."/>
            <person name="Tritt A."/>
            <person name="Yoshinaga Y."/>
            <person name="Zwiers L.-H."/>
            <person name="Turgeon B."/>
            <person name="Goodwin S."/>
            <person name="Spatafora J."/>
            <person name="Crous P."/>
            <person name="Grigoriev I."/>
        </authorList>
    </citation>
    <scope>NUCLEOTIDE SEQUENCE</scope>
    <source>
        <strain evidence="2">CBS 175.79</strain>
    </source>
</reference>
<feature type="compositionally biased region" description="Acidic residues" evidence="1">
    <location>
        <begin position="131"/>
        <end position="140"/>
    </location>
</feature>
<dbReference type="EMBL" id="ML978072">
    <property type="protein sequence ID" value="KAF2012546.1"/>
    <property type="molecule type" value="Genomic_DNA"/>
</dbReference>
<feature type="region of interest" description="Disordered" evidence="1">
    <location>
        <begin position="85"/>
        <end position="163"/>
    </location>
</feature>
<feature type="compositionally biased region" description="Basic and acidic residues" evidence="1">
    <location>
        <begin position="109"/>
        <end position="130"/>
    </location>
</feature>
<accession>A0A6A5XI50</accession>
<feature type="region of interest" description="Disordered" evidence="1">
    <location>
        <begin position="1"/>
        <end position="23"/>
    </location>
</feature>
<evidence type="ECO:0000256" key="1">
    <source>
        <dbReference type="SAM" id="MobiDB-lite"/>
    </source>
</evidence>
<dbReference type="AlphaFoldDB" id="A0A6A5XI50"/>
<protein>
    <submittedName>
        <fullName evidence="2">Uncharacterized protein</fullName>
    </submittedName>
</protein>
<dbReference type="OrthoDB" id="3889136at2759"/>
<organism evidence="2 3">
    <name type="scientific">Aaosphaeria arxii CBS 175.79</name>
    <dbReference type="NCBI Taxonomy" id="1450172"/>
    <lineage>
        <taxon>Eukaryota</taxon>
        <taxon>Fungi</taxon>
        <taxon>Dikarya</taxon>
        <taxon>Ascomycota</taxon>
        <taxon>Pezizomycotina</taxon>
        <taxon>Dothideomycetes</taxon>
        <taxon>Pleosporomycetidae</taxon>
        <taxon>Pleosporales</taxon>
        <taxon>Pleosporales incertae sedis</taxon>
        <taxon>Aaosphaeria</taxon>
    </lineage>
</organism>
<evidence type="ECO:0000313" key="3">
    <source>
        <dbReference type="Proteomes" id="UP000799778"/>
    </source>
</evidence>
<feature type="compositionally biased region" description="Low complexity" evidence="1">
    <location>
        <begin position="1"/>
        <end position="12"/>
    </location>
</feature>
<dbReference type="Proteomes" id="UP000799778">
    <property type="component" value="Unassembled WGS sequence"/>
</dbReference>
<dbReference type="GeneID" id="54288624"/>
<dbReference type="RefSeq" id="XP_033380885.1">
    <property type="nucleotide sequence ID" value="XM_033531227.1"/>
</dbReference>
<name>A0A6A5XI50_9PLEO</name>
<keyword evidence="3" id="KW-1185">Reference proteome</keyword>
<gene>
    <name evidence="2" type="ORF">BU24DRAFT_452942</name>
</gene>